<dbReference type="SMART" id="SM01380">
    <property type="entry name" value="Ribosomal_L31e"/>
    <property type="match status" value="1"/>
</dbReference>
<dbReference type="EMBL" id="CM000837">
    <property type="protein sequence ID" value="KRH63210.1"/>
    <property type="molecule type" value="Genomic_DNA"/>
</dbReference>
<comment type="similarity">
    <text evidence="1">Belongs to the eukaryotic ribosomal protein eL31 family.</text>
</comment>
<sequence length="114" mass="13085">MVEKAKGRKEEVVTMEYTINLAPQTPPWLKKAIKEIRKFSQKAIGTNDVRVVVKLNKHVSRVRESEVFQGRVFALAKTPPALLSKRQQGLQPNCHESHSGFDMHDKSSKLFDKW</sequence>
<dbReference type="EnsemblPlants" id="KRH63211">
    <property type="protein sequence ID" value="KRH63211"/>
    <property type="gene ID" value="GLYMA_04G161200"/>
</dbReference>
<dbReference type="OrthoDB" id="9739313at2759"/>
<accession>K7KKG7</accession>
<feature type="compositionally biased region" description="Basic and acidic residues" evidence="4">
    <location>
        <begin position="95"/>
        <end position="114"/>
    </location>
</feature>
<dbReference type="SMR" id="K7KKG7"/>
<dbReference type="HOGENOM" id="CLU_2125536_0_0_1"/>
<reference evidence="5 6" key="1">
    <citation type="journal article" date="2010" name="Nature">
        <title>Genome sequence of the palaeopolyploid soybean.</title>
        <authorList>
            <person name="Schmutz J."/>
            <person name="Cannon S.B."/>
            <person name="Schlueter J."/>
            <person name="Ma J."/>
            <person name="Mitros T."/>
            <person name="Nelson W."/>
            <person name="Hyten D.L."/>
            <person name="Song Q."/>
            <person name="Thelen J.J."/>
            <person name="Cheng J."/>
            <person name="Xu D."/>
            <person name="Hellsten U."/>
            <person name="May G.D."/>
            <person name="Yu Y."/>
            <person name="Sakurai T."/>
            <person name="Umezawa T."/>
            <person name="Bhattacharyya M.K."/>
            <person name="Sandhu D."/>
            <person name="Valliyodan B."/>
            <person name="Lindquist E."/>
            <person name="Peto M."/>
            <person name="Grant D."/>
            <person name="Shu S."/>
            <person name="Goodstein D."/>
            <person name="Barry K."/>
            <person name="Futrell-Griggs M."/>
            <person name="Abernathy B."/>
            <person name="Du J."/>
            <person name="Tian Z."/>
            <person name="Zhu L."/>
            <person name="Gill N."/>
            <person name="Joshi T."/>
            <person name="Libault M."/>
            <person name="Sethuraman A."/>
            <person name="Zhang X.-C."/>
            <person name="Shinozaki K."/>
            <person name="Nguyen H.T."/>
            <person name="Wing R.A."/>
            <person name="Cregan P."/>
            <person name="Specht J."/>
            <person name="Grimwood J."/>
            <person name="Rokhsar D."/>
            <person name="Stacey G."/>
            <person name="Shoemaker R.C."/>
            <person name="Jackson S.A."/>
        </authorList>
    </citation>
    <scope>NUCLEOTIDE SEQUENCE [LARGE SCALE GENOMIC DNA]</scope>
    <source>
        <strain evidence="6">cv. Williams 82</strain>
        <tissue evidence="5">Callus</tissue>
    </source>
</reference>
<dbReference type="EnsemblPlants" id="KRH63209">
    <property type="protein sequence ID" value="KRH63209"/>
    <property type="gene ID" value="GLYMA_04G161200"/>
</dbReference>
<proteinExistence type="inferred from homology"/>
<dbReference type="RefSeq" id="XP_006578534.1">
    <property type="nucleotide sequence ID" value="XM_006578471.4"/>
</dbReference>
<reference evidence="6" key="2">
    <citation type="submission" date="2018-02" db="UniProtKB">
        <authorList>
            <consortium name="EnsemblPlants"/>
        </authorList>
    </citation>
    <scope>IDENTIFICATION</scope>
    <source>
        <strain evidence="6">Williams 82</strain>
    </source>
</reference>
<dbReference type="Proteomes" id="UP000008827">
    <property type="component" value="Chromosome 4"/>
</dbReference>
<dbReference type="GO" id="GO:0002181">
    <property type="term" value="P:cytoplasmic translation"/>
    <property type="evidence" value="ECO:0000318"/>
    <property type="project" value="GO_Central"/>
</dbReference>
<dbReference type="EMBL" id="CM000837">
    <property type="protein sequence ID" value="KRH63211.1"/>
    <property type="molecule type" value="Genomic_DNA"/>
</dbReference>
<evidence type="ECO:0000313" key="6">
    <source>
        <dbReference type="EnsemblPlants" id="KRH63209"/>
    </source>
</evidence>
<dbReference type="InterPro" id="IPR023621">
    <property type="entry name" value="Ribosomal_eL31_dom_sf"/>
</dbReference>
<dbReference type="EnsemblPlants" id="KRH63210">
    <property type="protein sequence ID" value="KRH63210"/>
    <property type="gene ID" value="GLYMA_04G161200"/>
</dbReference>
<reference evidence="5" key="3">
    <citation type="submission" date="2018-07" db="EMBL/GenBank/DDBJ databases">
        <title>WGS assembly of Glycine max.</title>
        <authorList>
            <person name="Schmutz J."/>
            <person name="Cannon S."/>
            <person name="Schlueter J."/>
            <person name="Ma J."/>
            <person name="Mitros T."/>
            <person name="Nelson W."/>
            <person name="Hyten D."/>
            <person name="Song Q."/>
            <person name="Thelen J."/>
            <person name="Cheng J."/>
            <person name="Xu D."/>
            <person name="Hellsten U."/>
            <person name="May G."/>
            <person name="Yu Y."/>
            <person name="Sakurai T."/>
            <person name="Umezawa T."/>
            <person name="Bhattacharyya M."/>
            <person name="Sandhu D."/>
            <person name="Valliyodan B."/>
            <person name="Lindquist E."/>
            <person name="Peto M."/>
            <person name="Grant D."/>
            <person name="Shu S."/>
            <person name="Goodstein D."/>
            <person name="Barry K."/>
            <person name="Futrell-Griggs M."/>
            <person name="Abernathy B."/>
            <person name="Du J."/>
            <person name="Tian Z."/>
            <person name="Zhu L."/>
            <person name="Gill N."/>
            <person name="Joshi T."/>
            <person name="Libault M."/>
            <person name="Sethuraman A."/>
            <person name="Zhang X."/>
            <person name="Shinozaki K."/>
            <person name="Nguyen H."/>
            <person name="Wing R."/>
            <person name="Cregan P."/>
            <person name="Specht J."/>
            <person name="Grimwood J."/>
            <person name="Rokhsar D."/>
            <person name="Stacey G."/>
            <person name="Shoemaker R."/>
            <person name="Jackson S."/>
        </authorList>
    </citation>
    <scope>NUCLEOTIDE SEQUENCE</scope>
    <source>
        <tissue evidence="5">Callus</tissue>
    </source>
</reference>
<dbReference type="KEGG" id="gmx:100787918"/>
<evidence type="ECO:0000256" key="3">
    <source>
        <dbReference type="ARBA" id="ARBA00023274"/>
    </source>
</evidence>
<protein>
    <submittedName>
        <fullName evidence="5 6">Uncharacterized protein</fullName>
    </submittedName>
</protein>
<dbReference type="GeneID" id="100787918"/>
<evidence type="ECO:0000313" key="7">
    <source>
        <dbReference type="Proteomes" id="UP000008827"/>
    </source>
</evidence>
<dbReference type="eggNOG" id="KOG0893">
    <property type="taxonomic scope" value="Eukaryota"/>
</dbReference>
<feature type="region of interest" description="Disordered" evidence="4">
    <location>
        <begin position="87"/>
        <end position="114"/>
    </location>
</feature>
<dbReference type="GO" id="GO:0003735">
    <property type="term" value="F:structural constituent of ribosome"/>
    <property type="evidence" value="ECO:0000318"/>
    <property type="project" value="GO_Central"/>
</dbReference>
<evidence type="ECO:0000256" key="1">
    <source>
        <dbReference type="ARBA" id="ARBA00010808"/>
    </source>
</evidence>
<dbReference type="FunFam" id="3.10.440.10:FF:000013">
    <property type="entry name" value="Uncharacterized protein"/>
    <property type="match status" value="1"/>
</dbReference>
<evidence type="ECO:0000256" key="2">
    <source>
        <dbReference type="ARBA" id="ARBA00022980"/>
    </source>
</evidence>
<dbReference type="Gramene" id="KRH63209">
    <property type="protein sequence ID" value="KRH63209"/>
    <property type="gene ID" value="GLYMA_04G161200"/>
</dbReference>
<dbReference type="Pfam" id="PF01198">
    <property type="entry name" value="Ribosomal_L31e"/>
    <property type="match status" value="1"/>
</dbReference>
<dbReference type="STRING" id="3847.K7KKG7"/>
<dbReference type="AlphaFoldDB" id="K7KKG7"/>
<keyword evidence="2" id="KW-0689">Ribosomal protein</keyword>
<dbReference type="SUPFAM" id="SSF54575">
    <property type="entry name" value="Ribosomal protein L31e"/>
    <property type="match status" value="1"/>
</dbReference>
<dbReference type="ExpressionAtlas" id="K7KKG7">
    <property type="expression patterns" value="baseline and differential"/>
</dbReference>
<evidence type="ECO:0000313" key="5">
    <source>
        <dbReference type="EMBL" id="KRH63209.1"/>
    </source>
</evidence>
<organism evidence="6">
    <name type="scientific">Glycine max</name>
    <name type="common">Soybean</name>
    <name type="synonym">Glycine hispida</name>
    <dbReference type="NCBI Taxonomy" id="3847"/>
    <lineage>
        <taxon>Eukaryota</taxon>
        <taxon>Viridiplantae</taxon>
        <taxon>Streptophyta</taxon>
        <taxon>Embryophyta</taxon>
        <taxon>Tracheophyta</taxon>
        <taxon>Spermatophyta</taxon>
        <taxon>Magnoliopsida</taxon>
        <taxon>eudicotyledons</taxon>
        <taxon>Gunneridae</taxon>
        <taxon>Pentapetalae</taxon>
        <taxon>rosids</taxon>
        <taxon>fabids</taxon>
        <taxon>Fabales</taxon>
        <taxon>Fabaceae</taxon>
        <taxon>Papilionoideae</taxon>
        <taxon>50 kb inversion clade</taxon>
        <taxon>NPAAA clade</taxon>
        <taxon>indigoferoid/millettioid clade</taxon>
        <taxon>Phaseoleae</taxon>
        <taxon>Glycine</taxon>
        <taxon>Glycine subgen. Soja</taxon>
    </lineage>
</organism>
<keyword evidence="3" id="KW-0687">Ribonucleoprotein</keyword>
<name>K7KKG7_SOYBN</name>
<dbReference type="Gene3D" id="3.10.440.10">
    <property type="match status" value="1"/>
</dbReference>
<dbReference type="InterPro" id="IPR000054">
    <property type="entry name" value="Ribosomal_eL31"/>
</dbReference>
<dbReference type="Gramene" id="KRH63211">
    <property type="protein sequence ID" value="KRH63211"/>
    <property type="gene ID" value="GLYMA_04G161200"/>
</dbReference>
<evidence type="ECO:0000256" key="4">
    <source>
        <dbReference type="SAM" id="MobiDB-lite"/>
    </source>
</evidence>
<dbReference type="Gramene" id="KRH63210">
    <property type="protein sequence ID" value="KRH63210"/>
    <property type="gene ID" value="GLYMA_04G161200"/>
</dbReference>
<gene>
    <name evidence="6" type="primary">LOC100787918</name>
    <name evidence="5" type="ORF">GLYMA_04G161200</name>
</gene>
<dbReference type="PaxDb" id="3847-GLYMA04G32301.1"/>
<keyword evidence="7" id="KW-1185">Reference proteome</keyword>
<dbReference type="EMBL" id="CM000837">
    <property type="protein sequence ID" value="KRH63209.1"/>
    <property type="molecule type" value="Genomic_DNA"/>
</dbReference>
<dbReference type="GO" id="GO:0022625">
    <property type="term" value="C:cytosolic large ribosomal subunit"/>
    <property type="evidence" value="ECO:0000318"/>
    <property type="project" value="GO_Central"/>
</dbReference>